<dbReference type="Proteomes" id="UP001374579">
    <property type="component" value="Unassembled WGS sequence"/>
</dbReference>
<comment type="caution">
    <text evidence="3">The sequence shown here is derived from an EMBL/GenBank/DDBJ whole genome shotgun (WGS) entry which is preliminary data.</text>
</comment>
<feature type="domain" description="C-type lectin" evidence="2">
    <location>
        <begin position="115"/>
        <end position="225"/>
    </location>
</feature>
<sequence>MTTATQIVAVLLLSANHILAEVIADSAASGSLWKRSYRVQMFATSPSSISLFPARSTLECLTICQLKPVSDHVCFNTSSKSCFADTNSMSSSSDTADPDLLCYFRCSLARGYSLVNGRCLKVHDTSPAKTDYSVAAATCSGEGGHLFDLLTSQDEVAMTLLIDQLTGVLPWVLLLGAKRSGGNFYWTDGSLMSSLTWLWDSGQPGASEECVVVKVSNGRLHDIYCPHTAFVCQVDLY</sequence>
<dbReference type="InterPro" id="IPR016186">
    <property type="entry name" value="C-type_lectin-like/link_sf"/>
</dbReference>
<evidence type="ECO:0000313" key="3">
    <source>
        <dbReference type="EMBL" id="KAK7114595.1"/>
    </source>
</evidence>
<organism evidence="3 4">
    <name type="scientific">Littorina saxatilis</name>
    <dbReference type="NCBI Taxonomy" id="31220"/>
    <lineage>
        <taxon>Eukaryota</taxon>
        <taxon>Metazoa</taxon>
        <taxon>Spiralia</taxon>
        <taxon>Lophotrochozoa</taxon>
        <taxon>Mollusca</taxon>
        <taxon>Gastropoda</taxon>
        <taxon>Caenogastropoda</taxon>
        <taxon>Littorinimorpha</taxon>
        <taxon>Littorinoidea</taxon>
        <taxon>Littorinidae</taxon>
        <taxon>Littorina</taxon>
    </lineage>
</organism>
<dbReference type="PROSITE" id="PS50041">
    <property type="entry name" value="C_TYPE_LECTIN_2"/>
    <property type="match status" value="1"/>
</dbReference>
<dbReference type="Pfam" id="PF00059">
    <property type="entry name" value="Lectin_C"/>
    <property type="match status" value="1"/>
</dbReference>
<dbReference type="InterPro" id="IPR016187">
    <property type="entry name" value="CTDL_fold"/>
</dbReference>
<dbReference type="PANTHER" id="PTHR22803">
    <property type="entry name" value="MANNOSE, PHOSPHOLIPASE, LECTIN RECEPTOR RELATED"/>
    <property type="match status" value="1"/>
</dbReference>
<name>A0AAN9C550_9CAEN</name>
<protein>
    <recommendedName>
        <fullName evidence="2">C-type lectin domain-containing protein</fullName>
    </recommendedName>
</protein>
<evidence type="ECO:0000313" key="4">
    <source>
        <dbReference type="Proteomes" id="UP001374579"/>
    </source>
</evidence>
<evidence type="ECO:0000259" key="2">
    <source>
        <dbReference type="PROSITE" id="PS50041"/>
    </source>
</evidence>
<dbReference type="CDD" id="cd00037">
    <property type="entry name" value="CLECT"/>
    <property type="match status" value="1"/>
</dbReference>
<feature type="signal peptide" evidence="1">
    <location>
        <begin position="1"/>
        <end position="20"/>
    </location>
</feature>
<dbReference type="EMBL" id="JBAMIC010000001">
    <property type="protein sequence ID" value="KAK7114595.1"/>
    <property type="molecule type" value="Genomic_DNA"/>
</dbReference>
<gene>
    <name evidence="3" type="ORF">V1264_000632</name>
</gene>
<dbReference type="SUPFAM" id="SSF56436">
    <property type="entry name" value="C-type lectin-like"/>
    <property type="match status" value="1"/>
</dbReference>
<feature type="chain" id="PRO_5043022327" description="C-type lectin domain-containing protein" evidence="1">
    <location>
        <begin position="21"/>
        <end position="237"/>
    </location>
</feature>
<keyword evidence="4" id="KW-1185">Reference proteome</keyword>
<keyword evidence="1" id="KW-0732">Signal</keyword>
<proteinExistence type="predicted"/>
<dbReference type="InterPro" id="IPR050111">
    <property type="entry name" value="C-type_lectin/snaclec_domain"/>
</dbReference>
<reference evidence="3 4" key="1">
    <citation type="submission" date="2024-02" db="EMBL/GenBank/DDBJ databases">
        <title>Chromosome-scale genome assembly of the rough periwinkle Littorina saxatilis.</title>
        <authorList>
            <person name="De Jode A."/>
            <person name="Faria R."/>
            <person name="Formenti G."/>
            <person name="Sims Y."/>
            <person name="Smith T.P."/>
            <person name="Tracey A."/>
            <person name="Wood J.M.D."/>
            <person name="Zagrodzka Z.B."/>
            <person name="Johannesson K."/>
            <person name="Butlin R.K."/>
            <person name="Leder E.H."/>
        </authorList>
    </citation>
    <scope>NUCLEOTIDE SEQUENCE [LARGE SCALE GENOMIC DNA]</scope>
    <source>
        <strain evidence="3">Snail1</strain>
        <tissue evidence="3">Muscle</tissue>
    </source>
</reference>
<dbReference type="Gene3D" id="3.10.100.10">
    <property type="entry name" value="Mannose-Binding Protein A, subunit A"/>
    <property type="match status" value="1"/>
</dbReference>
<accession>A0AAN9C550</accession>
<dbReference type="AlphaFoldDB" id="A0AAN9C550"/>
<dbReference type="SMART" id="SM00034">
    <property type="entry name" value="CLECT"/>
    <property type="match status" value="1"/>
</dbReference>
<evidence type="ECO:0000256" key="1">
    <source>
        <dbReference type="SAM" id="SignalP"/>
    </source>
</evidence>
<dbReference type="InterPro" id="IPR001304">
    <property type="entry name" value="C-type_lectin-like"/>
</dbReference>